<feature type="transmembrane region" description="Helical" evidence="1">
    <location>
        <begin position="6"/>
        <end position="27"/>
    </location>
</feature>
<proteinExistence type="predicted"/>
<dbReference type="AlphaFoldDB" id="A0A0F9UVE0"/>
<keyword evidence="1" id="KW-0472">Membrane</keyword>
<comment type="caution">
    <text evidence="2">The sequence shown here is derived from an EMBL/GenBank/DDBJ whole genome shotgun (WGS) entry which is preliminary data.</text>
</comment>
<keyword evidence="1" id="KW-0812">Transmembrane</keyword>
<name>A0A0F9UVE0_9ZZZZ</name>
<keyword evidence="1" id="KW-1133">Transmembrane helix</keyword>
<dbReference type="EMBL" id="LAZR01000069">
    <property type="protein sequence ID" value="KKN95709.1"/>
    <property type="molecule type" value="Genomic_DNA"/>
</dbReference>
<evidence type="ECO:0000256" key="1">
    <source>
        <dbReference type="SAM" id="Phobius"/>
    </source>
</evidence>
<sequence>MINPTLAILILLWNTLPMMVNIILVLNGYEIKKWIFYLAPITALLWWWAIKTGLTEVEWNEMQMIRKALNEFDYVSLGCPSNNKICDPQKIYKTYKKTGQKKFVAWKNNATLYFYIEDNRVWSRIANAPRLPVY</sequence>
<evidence type="ECO:0000313" key="2">
    <source>
        <dbReference type="EMBL" id="KKN95709.1"/>
    </source>
</evidence>
<feature type="transmembrane region" description="Helical" evidence="1">
    <location>
        <begin position="34"/>
        <end position="50"/>
    </location>
</feature>
<gene>
    <name evidence="2" type="ORF">LCGC14_0175780</name>
</gene>
<accession>A0A0F9UVE0</accession>
<organism evidence="2">
    <name type="scientific">marine sediment metagenome</name>
    <dbReference type="NCBI Taxonomy" id="412755"/>
    <lineage>
        <taxon>unclassified sequences</taxon>
        <taxon>metagenomes</taxon>
        <taxon>ecological metagenomes</taxon>
    </lineage>
</organism>
<protein>
    <submittedName>
        <fullName evidence="2">Uncharacterized protein</fullName>
    </submittedName>
</protein>
<reference evidence="2" key="1">
    <citation type="journal article" date="2015" name="Nature">
        <title>Complex archaea that bridge the gap between prokaryotes and eukaryotes.</title>
        <authorList>
            <person name="Spang A."/>
            <person name="Saw J.H."/>
            <person name="Jorgensen S.L."/>
            <person name="Zaremba-Niedzwiedzka K."/>
            <person name="Martijn J."/>
            <person name="Lind A.E."/>
            <person name="van Eijk R."/>
            <person name="Schleper C."/>
            <person name="Guy L."/>
            <person name="Ettema T.J."/>
        </authorList>
    </citation>
    <scope>NUCLEOTIDE SEQUENCE</scope>
</reference>